<dbReference type="Proteomes" id="UP001595075">
    <property type="component" value="Unassembled WGS sequence"/>
</dbReference>
<accession>A0ABR4D280</accession>
<evidence type="ECO:0000313" key="2">
    <source>
        <dbReference type="Proteomes" id="UP001595075"/>
    </source>
</evidence>
<keyword evidence="2" id="KW-1185">Reference proteome</keyword>
<comment type="caution">
    <text evidence="1">The sequence shown here is derived from an EMBL/GenBank/DDBJ whole genome shotgun (WGS) entry which is preliminary data.</text>
</comment>
<dbReference type="EMBL" id="JAZHXI010000001">
    <property type="protein sequence ID" value="KAL2076254.1"/>
    <property type="molecule type" value="Genomic_DNA"/>
</dbReference>
<organism evidence="1 2">
    <name type="scientific">Oculimacula yallundae</name>
    <dbReference type="NCBI Taxonomy" id="86028"/>
    <lineage>
        <taxon>Eukaryota</taxon>
        <taxon>Fungi</taxon>
        <taxon>Dikarya</taxon>
        <taxon>Ascomycota</taxon>
        <taxon>Pezizomycotina</taxon>
        <taxon>Leotiomycetes</taxon>
        <taxon>Helotiales</taxon>
        <taxon>Ploettnerulaceae</taxon>
        <taxon>Oculimacula</taxon>
    </lineage>
</organism>
<proteinExistence type="predicted"/>
<sequence length="68" mass="8008">MRRHSYIAQERKLSPADTFQHLSIHPSIVYHDIIPHPLPSNIARKEQRRREMNQAQKQTTSRTCTITS</sequence>
<protein>
    <submittedName>
        <fullName evidence="1">Uncharacterized protein</fullName>
    </submittedName>
</protein>
<gene>
    <name evidence="1" type="ORF">VTL71DRAFT_1197</name>
</gene>
<evidence type="ECO:0000313" key="1">
    <source>
        <dbReference type="EMBL" id="KAL2076254.1"/>
    </source>
</evidence>
<reference evidence="1 2" key="1">
    <citation type="journal article" date="2024" name="Commun. Biol.">
        <title>Comparative genomic analysis of thermophilic fungi reveals convergent evolutionary adaptations and gene losses.</title>
        <authorList>
            <person name="Steindorff A.S."/>
            <person name="Aguilar-Pontes M.V."/>
            <person name="Robinson A.J."/>
            <person name="Andreopoulos B."/>
            <person name="LaButti K."/>
            <person name="Kuo A."/>
            <person name="Mondo S."/>
            <person name="Riley R."/>
            <person name="Otillar R."/>
            <person name="Haridas S."/>
            <person name="Lipzen A."/>
            <person name="Grimwood J."/>
            <person name="Schmutz J."/>
            <person name="Clum A."/>
            <person name="Reid I.D."/>
            <person name="Moisan M.C."/>
            <person name="Butler G."/>
            <person name="Nguyen T.T.M."/>
            <person name="Dewar K."/>
            <person name="Conant G."/>
            <person name="Drula E."/>
            <person name="Henrissat B."/>
            <person name="Hansel C."/>
            <person name="Singer S."/>
            <person name="Hutchinson M.I."/>
            <person name="de Vries R.P."/>
            <person name="Natvig D.O."/>
            <person name="Powell A.J."/>
            <person name="Tsang A."/>
            <person name="Grigoriev I.V."/>
        </authorList>
    </citation>
    <scope>NUCLEOTIDE SEQUENCE [LARGE SCALE GENOMIC DNA]</scope>
    <source>
        <strain evidence="1 2">CBS 494.80</strain>
    </source>
</reference>
<name>A0ABR4D280_9HELO</name>